<evidence type="ECO:0000313" key="2">
    <source>
        <dbReference type="EMBL" id="KAK6324488.1"/>
    </source>
</evidence>
<feature type="transmembrane region" description="Helical" evidence="1">
    <location>
        <begin position="147"/>
        <end position="168"/>
    </location>
</feature>
<evidence type="ECO:0000256" key="1">
    <source>
        <dbReference type="SAM" id="Phobius"/>
    </source>
</evidence>
<proteinExistence type="predicted"/>
<dbReference type="AlphaFoldDB" id="A0AAN8MDD8"/>
<keyword evidence="1" id="KW-0812">Transmembrane</keyword>
<reference evidence="2 3" key="1">
    <citation type="submission" date="2021-04" db="EMBL/GenBank/DDBJ databases">
        <authorList>
            <person name="De Guttry C."/>
            <person name="Zahm M."/>
            <person name="Klopp C."/>
            <person name="Cabau C."/>
            <person name="Louis A."/>
            <person name="Berthelot C."/>
            <person name="Parey E."/>
            <person name="Roest Crollius H."/>
            <person name="Montfort J."/>
            <person name="Robinson-Rechavi M."/>
            <person name="Bucao C."/>
            <person name="Bouchez O."/>
            <person name="Gislard M."/>
            <person name="Lluch J."/>
            <person name="Milhes M."/>
            <person name="Lampietro C."/>
            <person name="Lopez Roques C."/>
            <person name="Donnadieu C."/>
            <person name="Braasch I."/>
            <person name="Desvignes T."/>
            <person name="Postlethwait J."/>
            <person name="Bobe J."/>
            <person name="Wedekind C."/>
            <person name="Guiguen Y."/>
        </authorList>
    </citation>
    <scope>NUCLEOTIDE SEQUENCE [LARGE SCALE GENOMIC DNA]</scope>
    <source>
        <strain evidence="2">Cs_M1</strain>
        <tissue evidence="2">Blood</tissue>
    </source>
</reference>
<comment type="caution">
    <text evidence="2">The sequence shown here is derived from an EMBL/GenBank/DDBJ whole genome shotgun (WGS) entry which is preliminary data.</text>
</comment>
<gene>
    <name evidence="2" type="ORF">J4Q44_G00038300</name>
</gene>
<keyword evidence="1" id="KW-0472">Membrane</keyword>
<organism evidence="2 3">
    <name type="scientific">Coregonus suidteri</name>
    <dbReference type="NCBI Taxonomy" id="861788"/>
    <lineage>
        <taxon>Eukaryota</taxon>
        <taxon>Metazoa</taxon>
        <taxon>Chordata</taxon>
        <taxon>Craniata</taxon>
        <taxon>Vertebrata</taxon>
        <taxon>Euteleostomi</taxon>
        <taxon>Actinopterygii</taxon>
        <taxon>Neopterygii</taxon>
        <taxon>Teleostei</taxon>
        <taxon>Protacanthopterygii</taxon>
        <taxon>Salmoniformes</taxon>
        <taxon>Salmonidae</taxon>
        <taxon>Coregoninae</taxon>
        <taxon>Coregonus</taxon>
    </lineage>
</organism>
<protein>
    <submittedName>
        <fullName evidence="2">Uncharacterized protein</fullName>
    </submittedName>
</protein>
<sequence>MHAYNIARDIWKAVGAAVLGFISGVPGGYLLSSTMAAELGGLGPPPEDINRGESEAEKGLVMFQTLLIGMFLMLFLPMVVGGILCLAASMAIRKAGETEPDATEVAAVVTVVLMGTSAICGGVGFLLETAIGGLTDILTVYKYTVEMAVKVIFIVVSPFVAALAAGVSVQFGKGAVKLKAAAGIGTGILAALKSQSILGDWGTLGALFGPAAAAGVALSAALRRSSSSYGKAGRLGATLGAMCATWFGRWTLSYFTLWILIWIFLISLLSLIVVDPTRPAHQGERISDTISTEEI</sequence>
<keyword evidence="3" id="KW-1185">Reference proteome</keyword>
<keyword evidence="1" id="KW-1133">Transmembrane helix</keyword>
<accession>A0AAN8MDD8</accession>
<dbReference type="EMBL" id="JAGTTL010000003">
    <property type="protein sequence ID" value="KAK6324488.1"/>
    <property type="molecule type" value="Genomic_DNA"/>
</dbReference>
<dbReference type="Proteomes" id="UP001356427">
    <property type="component" value="Unassembled WGS sequence"/>
</dbReference>
<feature type="transmembrane region" description="Helical" evidence="1">
    <location>
        <begin position="60"/>
        <end position="93"/>
    </location>
</feature>
<name>A0AAN8MDD8_9TELE</name>
<feature type="transmembrane region" description="Helical" evidence="1">
    <location>
        <begin position="254"/>
        <end position="274"/>
    </location>
</feature>
<evidence type="ECO:0000313" key="3">
    <source>
        <dbReference type="Proteomes" id="UP001356427"/>
    </source>
</evidence>
<feature type="transmembrane region" description="Helical" evidence="1">
    <location>
        <begin position="105"/>
        <end position="127"/>
    </location>
</feature>